<name>Q4CXA3_TRYCC</name>
<evidence type="ECO:0000313" key="1">
    <source>
        <dbReference type="EMBL" id="EAN84907.1"/>
    </source>
</evidence>
<gene>
    <name evidence="1" type="ORF">Tc00.1047053510961.21</name>
</gene>
<dbReference type="Proteomes" id="UP000002296">
    <property type="component" value="Unassembled WGS sequence"/>
</dbReference>
<dbReference type="InParanoid" id="Q4CXA3"/>
<keyword evidence="2" id="KW-1185">Reference proteome</keyword>
<protein>
    <submittedName>
        <fullName evidence="1">Uncharacterized protein</fullName>
    </submittedName>
</protein>
<evidence type="ECO:0000313" key="2">
    <source>
        <dbReference type="Proteomes" id="UP000002296"/>
    </source>
</evidence>
<comment type="caution">
    <text evidence="1">The sequence shown here is derived from an EMBL/GenBank/DDBJ whole genome shotgun (WGS) entry which is preliminary data.</text>
</comment>
<dbReference type="AlphaFoldDB" id="Q4CXA3"/>
<dbReference type="KEGG" id="tcr:510961.21"/>
<dbReference type="EMBL" id="AAHK01001558">
    <property type="protein sequence ID" value="EAN84907.1"/>
    <property type="molecule type" value="Genomic_DNA"/>
</dbReference>
<sequence length="123" mass="13357">MSVFPILFKPSNVFCYVQHASVDSRRPTVCSAAGASGCDDVCDVLCWRVLCCQPDVLLLLGQGDACRQGEVDPGCGEGRVLFRAEGASQTCTVIGMNGWAPIRIDVSTRDLDDARKYCSSERY</sequence>
<dbReference type="GeneID" id="3536853"/>
<accession>Q4CXA3</accession>
<organism evidence="1 2">
    <name type="scientific">Trypanosoma cruzi (strain CL Brener)</name>
    <dbReference type="NCBI Taxonomy" id="353153"/>
    <lineage>
        <taxon>Eukaryota</taxon>
        <taxon>Discoba</taxon>
        <taxon>Euglenozoa</taxon>
        <taxon>Kinetoplastea</taxon>
        <taxon>Metakinetoplastina</taxon>
        <taxon>Trypanosomatida</taxon>
        <taxon>Trypanosomatidae</taxon>
        <taxon>Trypanosoma</taxon>
        <taxon>Schizotrypanum</taxon>
    </lineage>
</organism>
<reference evidence="1 2" key="1">
    <citation type="journal article" date="2005" name="Science">
        <title>The genome sequence of Trypanosoma cruzi, etiologic agent of Chagas disease.</title>
        <authorList>
            <person name="El-Sayed N.M."/>
            <person name="Myler P.J."/>
            <person name="Bartholomeu D.C."/>
            <person name="Nilsson D."/>
            <person name="Aggarwal G."/>
            <person name="Tran A.N."/>
            <person name="Ghedin E."/>
            <person name="Worthey E.A."/>
            <person name="Delcher A.L."/>
            <person name="Blandin G."/>
            <person name="Westenberger S.J."/>
            <person name="Caler E."/>
            <person name="Cerqueira G.C."/>
            <person name="Branche C."/>
            <person name="Haas B."/>
            <person name="Anupama A."/>
            <person name="Arner E."/>
            <person name="Aslund L."/>
            <person name="Attipoe P."/>
            <person name="Bontempi E."/>
            <person name="Bringaud F."/>
            <person name="Burton P."/>
            <person name="Cadag E."/>
            <person name="Campbell D.A."/>
            <person name="Carrington M."/>
            <person name="Crabtree J."/>
            <person name="Darban H."/>
            <person name="da Silveira J.F."/>
            <person name="de Jong P."/>
            <person name="Edwards K."/>
            <person name="Englund P.T."/>
            <person name="Fazelina G."/>
            <person name="Feldblyum T."/>
            <person name="Ferella M."/>
            <person name="Frasch A.C."/>
            <person name="Gull K."/>
            <person name="Horn D."/>
            <person name="Hou L."/>
            <person name="Huang Y."/>
            <person name="Kindlund E."/>
            <person name="Klingbeil M."/>
            <person name="Kluge S."/>
            <person name="Koo H."/>
            <person name="Lacerda D."/>
            <person name="Levin M.J."/>
            <person name="Lorenzi H."/>
            <person name="Louie T."/>
            <person name="Machado C.R."/>
            <person name="McCulloch R."/>
            <person name="McKenna A."/>
            <person name="Mizuno Y."/>
            <person name="Mottram J.C."/>
            <person name="Nelson S."/>
            <person name="Ochaya S."/>
            <person name="Osoegawa K."/>
            <person name="Pai G."/>
            <person name="Parsons M."/>
            <person name="Pentony M."/>
            <person name="Pettersson U."/>
            <person name="Pop M."/>
            <person name="Ramirez J.L."/>
            <person name="Rinta J."/>
            <person name="Robertson L."/>
            <person name="Salzberg S.L."/>
            <person name="Sanchez D.O."/>
            <person name="Seyler A."/>
            <person name="Sharma R."/>
            <person name="Shetty J."/>
            <person name="Simpson A.J."/>
            <person name="Sisk E."/>
            <person name="Tammi M.T."/>
            <person name="Tarleton R."/>
            <person name="Teixeira S."/>
            <person name="Van Aken S."/>
            <person name="Vogt C."/>
            <person name="Ward P.N."/>
            <person name="Wickstead B."/>
            <person name="Wortman J."/>
            <person name="White O."/>
            <person name="Fraser C.M."/>
            <person name="Stuart K.D."/>
            <person name="Andersson B."/>
        </authorList>
    </citation>
    <scope>NUCLEOTIDE SEQUENCE [LARGE SCALE GENOMIC DNA]</scope>
    <source>
        <strain evidence="1 2">CL Brener</strain>
    </source>
</reference>
<dbReference type="RefSeq" id="XP_806758.1">
    <property type="nucleotide sequence ID" value="XM_801665.1"/>
</dbReference>
<proteinExistence type="predicted"/>
<dbReference type="PaxDb" id="353153-Q4CXA3"/>